<accession>A0A059Q375</accession>
<evidence type="ECO:0000313" key="1">
    <source>
        <dbReference type="EMBL" id="AGT17096.1"/>
    </source>
</evidence>
<gene>
    <name evidence="1" type="ORF">SHCRBa_146_G08_F_160</name>
</gene>
<dbReference type="EMBL" id="KF184717">
    <property type="protein sequence ID" value="AGT17096.1"/>
    <property type="molecule type" value="Genomic_DNA"/>
</dbReference>
<reference evidence="1" key="1">
    <citation type="submission" date="2013-05" db="EMBL/GenBank/DDBJ databases">
        <title>Building the sugarcane genome for biotechnology and identifying evolutionary trends.</title>
        <authorList>
            <person name="De Setta N."/>
            <person name="Monteiro-Vitorello C.B."/>
            <person name="Metcalfe C.J."/>
            <person name="Cruz G.M.Q."/>
            <person name="Del Bem L.E."/>
            <person name="Vicentini R."/>
            <person name="Nogueira F.T.S."/>
            <person name="Campos R.A."/>
            <person name="Nunes S.L."/>
            <person name="Turrini P.C.G."/>
            <person name="Vieira A.P."/>
            <person name="Cruz E.A.O."/>
            <person name="Correa T.C.S."/>
            <person name="Hotta C.T."/>
            <person name="de Mello-Varani A."/>
            <person name="Vautrin S."/>
            <person name="Trindade A.S."/>
            <person name="Vilela M.M."/>
            <person name="Horta C.L."/>
            <person name="Sato P.M."/>
            <person name="de Andrade R.F."/>
            <person name="Nishiyama M.Y."/>
            <person name="Cardoso-Silva C.B."/>
            <person name="Scortecci K.C."/>
            <person name="Garcia A.A.F."/>
            <person name="Carneiro M.S."/>
            <person name="Kim C."/>
            <person name="Paterson A.H."/>
            <person name="Berges H."/>
            <person name="D'Hont A."/>
            <person name="de-Souza A.P."/>
            <person name="Souza G.M."/>
            <person name="Vincentz M."/>
            <person name="Kitajima J.P."/>
            <person name="Van Sluys M.-A."/>
        </authorList>
    </citation>
    <scope>NUCLEOTIDE SEQUENCE</scope>
</reference>
<name>A0A059Q375_9POAL</name>
<proteinExistence type="predicted"/>
<dbReference type="PANTHER" id="PTHR33181">
    <property type="entry name" value="OS01G0778500 PROTEIN"/>
    <property type="match status" value="1"/>
</dbReference>
<dbReference type="AlphaFoldDB" id="A0A059Q375"/>
<organism evidence="1">
    <name type="scientific">Saccharum hybrid cultivar R570</name>
    <dbReference type="NCBI Taxonomy" id="131158"/>
    <lineage>
        <taxon>Eukaryota</taxon>
        <taxon>Viridiplantae</taxon>
        <taxon>Streptophyta</taxon>
        <taxon>Embryophyta</taxon>
        <taxon>Tracheophyta</taxon>
        <taxon>Spermatophyta</taxon>
        <taxon>Magnoliopsida</taxon>
        <taxon>Liliopsida</taxon>
        <taxon>Poales</taxon>
        <taxon>Poaceae</taxon>
        <taxon>PACMAD clade</taxon>
        <taxon>Panicoideae</taxon>
        <taxon>Andropogonodae</taxon>
        <taxon>Andropogoneae</taxon>
        <taxon>Saccharinae</taxon>
        <taxon>Saccharum</taxon>
        <taxon>Saccharum officinarum species complex</taxon>
    </lineage>
</organism>
<sequence length="149" mass="16002">MSCLKLQVPAMRVWRRLSARLGLRRPCRAGQGRLRKEVRTCEYGDVHVMWAMLSSNPSSGGKGAAGQDAHDVGEEARPRCCRLKPAGVLLLRSPMSSVCCGPSRAEHSPERRRSCSASSSAPWIQFQTEAATVVAGPVRVVHTGGGGCC</sequence>
<protein>
    <submittedName>
        <fullName evidence="1">Uncharacterized protein</fullName>
    </submittedName>
</protein>
<dbReference type="PANTHER" id="PTHR33181:SF25">
    <property type="entry name" value="OS07G0115500 PROTEIN"/>
    <property type="match status" value="1"/>
</dbReference>